<protein>
    <submittedName>
        <fullName evidence="4">GNAT family N-acetyltransferase</fullName>
    </submittedName>
</protein>
<dbReference type="EMBL" id="JANGAC010000014">
    <property type="protein sequence ID" value="MCQ4924675.1"/>
    <property type="molecule type" value="Genomic_DNA"/>
</dbReference>
<comment type="caution">
    <text evidence="4">The sequence shown here is derived from an EMBL/GenBank/DDBJ whole genome shotgun (WGS) entry which is preliminary data.</text>
</comment>
<dbReference type="InterPro" id="IPR016181">
    <property type="entry name" value="Acyl_CoA_acyltransferase"/>
</dbReference>
<name>A0ABT1SEC7_9FIRM</name>
<gene>
    <name evidence="4" type="ORF">NE686_16345</name>
</gene>
<evidence type="ECO:0000256" key="1">
    <source>
        <dbReference type="ARBA" id="ARBA00022679"/>
    </source>
</evidence>
<dbReference type="Pfam" id="PF00583">
    <property type="entry name" value="Acetyltransf_1"/>
    <property type="match status" value="1"/>
</dbReference>
<feature type="domain" description="N-acetyltransferase" evidence="3">
    <location>
        <begin position="5"/>
        <end position="149"/>
    </location>
</feature>
<dbReference type="CDD" id="cd04301">
    <property type="entry name" value="NAT_SF"/>
    <property type="match status" value="1"/>
</dbReference>
<organism evidence="4 5">
    <name type="scientific">Tissierella carlieri</name>
    <dbReference type="NCBI Taxonomy" id="689904"/>
    <lineage>
        <taxon>Bacteria</taxon>
        <taxon>Bacillati</taxon>
        <taxon>Bacillota</taxon>
        <taxon>Tissierellia</taxon>
        <taxon>Tissierellales</taxon>
        <taxon>Tissierellaceae</taxon>
        <taxon>Tissierella</taxon>
    </lineage>
</organism>
<dbReference type="PANTHER" id="PTHR42919:SF8">
    <property type="entry name" value="N-ALPHA-ACETYLTRANSFERASE 50"/>
    <property type="match status" value="1"/>
</dbReference>
<keyword evidence="2" id="KW-0012">Acyltransferase</keyword>
<dbReference type="PROSITE" id="PS51186">
    <property type="entry name" value="GNAT"/>
    <property type="match status" value="1"/>
</dbReference>
<dbReference type="Gene3D" id="3.40.630.30">
    <property type="match status" value="1"/>
</dbReference>
<proteinExistence type="predicted"/>
<dbReference type="InterPro" id="IPR051556">
    <property type="entry name" value="N-term/lysine_N-AcTrnsfr"/>
</dbReference>
<evidence type="ECO:0000259" key="3">
    <source>
        <dbReference type="PROSITE" id="PS51186"/>
    </source>
</evidence>
<dbReference type="InterPro" id="IPR000182">
    <property type="entry name" value="GNAT_dom"/>
</dbReference>
<dbReference type="RefSeq" id="WP_256312345.1">
    <property type="nucleotide sequence ID" value="NZ_JANGAC010000014.1"/>
</dbReference>
<dbReference type="SUPFAM" id="SSF55729">
    <property type="entry name" value="Acyl-CoA N-acyltransferases (Nat)"/>
    <property type="match status" value="1"/>
</dbReference>
<reference evidence="4 5" key="1">
    <citation type="submission" date="2022-06" db="EMBL/GenBank/DDBJ databases">
        <title>Isolation of gut microbiota from human fecal samples.</title>
        <authorList>
            <person name="Pamer E.G."/>
            <person name="Barat B."/>
            <person name="Waligurski E."/>
            <person name="Medina S."/>
            <person name="Paddock L."/>
            <person name="Mostad J."/>
        </authorList>
    </citation>
    <scope>NUCLEOTIDE SEQUENCE [LARGE SCALE GENOMIC DNA]</scope>
    <source>
        <strain evidence="4 5">DFI.7.95</strain>
    </source>
</reference>
<evidence type="ECO:0000313" key="5">
    <source>
        <dbReference type="Proteomes" id="UP001524478"/>
    </source>
</evidence>
<evidence type="ECO:0000256" key="2">
    <source>
        <dbReference type="ARBA" id="ARBA00023315"/>
    </source>
</evidence>
<keyword evidence="5" id="KW-1185">Reference proteome</keyword>
<sequence length="149" mass="17312">MITKREFRKLGLSDLDIVLQMEKDFRNGFIVEENARQFLLNPNNWIFACIQEEKIIGFAYGYELNRLDSKGNMLYIHEVGVLPEYQRQGIGFQMVTDIKNLCKLTGICRFFLFTQKNNTGACSLYEKSGGEKTSDGKDNDVTYFFNKFD</sequence>
<dbReference type="Proteomes" id="UP001524478">
    <property type="component" value="Unassembled WGS sequence"/>
</dbReference>
<evidence type="ECO:0000313" key="4">
    <source>
        <dbReference type="EMBL" id="MCQ4924675.1"/>
    </source>
</evidence>
<dbReference type="PANTHER" id="PTHR42919">
    <property type="entry name" value="N-ALPHA-ACETYLTRANSFERASE"/>
    <property type="match status" value="1"/>
</dbReference>
<keyword evidence="1" id="KW-0808">Transferase</keyword>
<accession>A0ABT1SEC7</accession>